<protein>
    <submittedName>
        <fullName evidence="3">LysM peptidoglycan-binding domain-containing protein</fullName>
    </submittedName>
</protein>
<evidence type="ECO:0000313" key="3">
    <source>
        <dbReference type="EMBL" id="MDI9242201.1"/>
    </source>
</evidence>
<dbReference type="SMART" id="SM00257">
    <property type="entry name" value="LysM"/>
    <property type="match status" value="1"/>
</dbReference>
<evidence type="ECO:0000256" key="1">
    <source>
        <dbReference type="SAM" id="MobiDB-lite"/>
    </source>
</evidence>
<dbReference type="InterPro" id="IPR036779">
    <property type="entry name" value="LysM_dom_sf"/>
</dbReference>
<dbReference type="EMBL" id="JASGBQ010000009">
    <property type="protein sequence ID" value="MDI9242201.1"/>
    <property type="molecule type" value="Genomic_DNA"/>
</dbReference>
<dbReference type="RefSeq" id="WP_283230651.1">
    <property type="nucleotide sequence ID" value="NZ_JASGBQ010000009.1"/>
</dbReference>
<dbReference type="CDD" id="cd00118">
    <property type="entry name" value="LysM"/>
    <property type="match status" value="1"/>
</dbReference>
<feature type="region of interest" description="Disordered" evidence="1">
    <location>
        <begin position="301"/>
        <end position="341"/>
    </location>
</feature>
<feature type="compositionally biased region" description="Basic and acidic residues" evidence="1">
    <location>
        <begin position="313"/>
        <end position="328"/>
    </location>
</feature>
<proteinExistence type="predicted"/>
<comment type="caution">
    <text evidence="3">The sequence shown here is derived from an EMBL/GenBank/DDBJ whole genome shotgun (WGS) entry which is preliminary data.</text>
</comment>
<dbReference type="InterPro" id="IPR018392">
    <property type="entry name" value="LysM"/>
</dbReference>
<dbReference type="Pfam" id="PF01476">
    <property type="entry name" value="LysM"/>
    <property type="match status" value="1"/>
</dbReference>
<organism evidence="3 4">
    <name type="scientific">Fusibacillus kribbianus</name>
    <dbReference type="NCBI Taxonomy" id="3044208"/>
    <lineage>
        <taxon>Bacteria</taxon>
        <taxon>Bacillati</taxon>
        <taxon>Bacillota</taxon>
        <taxon>Clostridia</taxon>
        <taxon>Lachnospirales</taxon>
        <taxon>Lachnospiraceae</taxon>
        <taxon>Fusibacillus</taxon>
    </lineage>
</organism>
<name>A0AAP4EYT5_9FIRM</name>
<evidence type="ECO:0000259" key="2">
    <source>
        <dbReference type="PROSITE" id="PS51782"/>
    </source>
</evidence>
<accession>A0AAP4EYT5</accession>
<dbReference type="SUPFAM" id="SSF54106">
    <property type="entry name" value="LysM domain"/>
    <property type="match status" value="1"/>
</dbReference>
<reference evidence="3 4" key="1">
    <citation type="submission" date="2023-05" db="EMBL/GenBank/DDBJ databases">
        <title>[ruminococcus] sp. nov., isolated from a pig farm feces dump.</title>
        <authorList>
            <person name="Chang Y.-H."/>
        </authorList>
    </citation>
    <scope>NUCLEOTIDE SEQUENCE [LARGE SCALE GENOMIC DNA]</scope>
    <source>
        <strain evidence="3 4">YH-rum2234</strain>
    </source>
</reference>
<feature type="domain" description="LysM" evidence="2">
    <location>
        <begin position="347"/>
        <end position="396"/>
    </location>
</feature>
<dbReference type="Proteomes" id="UP001300383">
    <property type="component" value="Unassembled WGS sequence"/>
</dbReference>
<feature type="compositionally biased region" description="Low complexity" evidence="1">
    <location>
        <begin position="330"/>
        <end position="341"/>
    </location>
</feature>
<sequence>MEIPRNIRQIGDIDRDLSLYLEDYVVTFIEKMRRKNRECVGILLGRQTKEQDSPCLFVRGAVLAENYEVEDGRIFMTASAWNEVYERAEKCFKDVEICGWFLCSGDSNMVDLYNLQKTHSENFRSQNQVLFLYDGNRDEEMVYRFDAQGAHRLKGYYIYYERNEQMQEYMISREPERTVEFAIAPAMRGISDQAMRQFRSVMEEKQEKGKRSSGKNTISKMLRTVSVAALLCGAGFGMAAWYRHDGMRGVKEVVSVLSGEDGTAAVVEQDSAGNGTGGSGAFGETGQAVIQEVAGDVYPTTARQKETASQASSREETVSSAGEERESAPETEAPSESEGAAASISYKEYTVRKGDTLYTICKAFYGSGSKELLSEICSINGMDNADFIYVGQVLKLPETE</sequence>
<gene>
    <name evidence="3" type="ORF">QJ036_06875</name>
</gene>
<evidence type="ECO:0000313" key="4">
    <source>
        <dbReference type="Proteomes" id="UP001300383"/>
    </source>
</evidence>
<dbReference type="Gene3D" id="3.10.350.10">
    <property type="entry name" value="LysM domain"/>
    <property type="match status" value="1"/>
</dbReference>
<keyword evidence="4" id="KW-1185">Reference proteome</keyword>
<dbReference type="AlphaFoldDB" id="A0AAP4EYT5"/>
<dbReference type="PROSITE" id="PS51782">
    <property type="entry name" value="LYSM"/>
    <property type="match status" value="1"/>
</dbReference>